<keyword evidence="2" id="KW-1185">Reference proteome</keyword>
<dbReference type="Proteomes" id="UP001215503">
    <property type="component" value="Unassembled WGS sequence"/>
</dbReference>
<protein>
    <submittedName>
        <fullName evidence="1">Uncharacterized protein</fullName>
    </submittedName>
</protein>
<organism evidence="1 2">
    <name type="scientific">Aquibaculum arenosum</name>
    <dbReference type="NCBI Taxonomy" id="3032591"/>
    <lineage>
        <taxon>Bacteria</taxon>
        <taxon>Pseudomonadati</taxon>
        <taxon>Pseudomonadota</taxon>
        <taxon>Alphaproteobacteria</taxon>
        <taxon>Rhodospirillales</taxon>
        <taxon>Rhodovibrionaceae</taxon>
        <taxon>Aquibaculum</taxon>
    </lineage>
</organism>
<evidence type="ECO:0000313" key="2">
    <source>
        <dbReference type="Proteomes" id="UP001215503"/>
    </source>
</evidence>
<proteinExistence type="predicted"/>
<reference evidence="1 2" key="1">
    <citation type="submission" date="2023-03" db="EMBL/GenBank/DDBJ databases">
        <title>Fodinicurvata sp. CAU 1616 isolated from sea sendiment.</title>
        <authorList>
            <person name="Kim W."/>
        </authorList>
    </citation>
    <scope>NUCLEOTIDE SEQUENCE [LARGE SCALE GENOMIC DNA]</scope>
    <source>
        <strain evidence="1 2">CAU 1616</strain>
    </source>
</reference>
<evidence type="ECO:0000313" key="1">
    <source>
        <dbReference type="EMBL" id="MDF2096135.1"/>
    </source>
</evidence>
<gene>
    <name evidence="1" type="ORF">P2G67_09120</name>
</gene>
<name>A0ABT5YME9_9PROT</name>
<sequence>MADGDGGSREGCSAEQVTRAEAEAALRDLGFTAEEAADLVPALQEIEAGCGDAPEQV</sequence>
<accession>A0ABT5YME9</accession>
<dbReference type="RefSeq" id="WP_275822260.1">
    <property type="nucleotide sequence ID" value="NZ_JARHUD010000005.1"/>
</dbReference>
<dbReference type="EMBL" id="JARHUD010000005">
    <property type="protein sequence ID" value="MDF2096135.1"/>
    <property type="molecule type" value="Genomic_DNA"/>
</dbReference>
<comment type="caution">
    <text evidence="1">The sequence shown here is derived from an EMBL/GenBank/DDBJ whole genome shotgun (WGS) entry which is preliminary data.</text>
</comment>